<dbReference type="PANTHER" id="PTHR30469">
    <property type="entry name" value="MULTIDRUG RESISTANCE PROTEIN MDTA"/>
    <property type="match status" value="1"/>
</dbReference>
<evidence type="ECO:0000256" key="4">
    <source>
        <dbReference type="SAM" id="Phobius"/>
    </source>
</evidence>
<dbReference type="SUPFAM" id="SSF111369">
    <property type="entry name" value="HlyD-like secretion proteins"/>
    <property type="match status" value="1"/>
</dbReference>
<dbReference type="RefSeq" id="WP_172357655.1">
    <property type="nucleotide sequence ID" value="NZ_CP053661.1"/>
</dbReference>
<evidence type="ECO:0000313" key="6">
    <source>
        <dbReference type="EMBL" id="QKD83719.1"/>
    </source>
</evidence>
<feature type="coiled-coil region" evidence="2">
    <location>
        <begin position="132"/>
        <end position="218"/>
    </location>
</feature>
<gene>
    <name evidence="6" type="ORF">HPC62_17315</name>
</gene>
<dbReference type="Gene3D" id="2.40.50.100">
    <property type="match status" value="1"/>
</dbReference>
<dbReference type="GO" id="GO:0015562">
    <property type="term" value="F:efflux transmembrane transporter activity"/>
    <property type="evidence" value="ECO:0007669"/>
    <property type="project" value="TreeGrafter"/>
</dbReference>
<dbReference type="AlphaFoldDB" id="A0A6M8B8I8"/>
<dbReference type="Pfam" id="PF25967">
    <property type="entry name" value="RND-MFP_C"/>
    <property type="match status" value="1"/>
</dbReference>
<dbReference type="EMBL" id="CP053661">
    <property type="protein sequence ID" value="QKD83719.1"/>
    <property type="molecule type" value="Genomic_DNA"/>
</dbReference>
<feature type="domain" description="Multidrug resistance protein MdtA-like C-terminal permuted SH3" evidence="5">
    <location>
        <begin position="346"/>
        <end position="402"/>
    </location>
</feature>
<protein>
    <submittedName>
        <fullName evidence="6">Efflux RND transporter periplasmic adaptor subunit</fullName>
    </submittedName>
</protein>
<sequence length="437" mass="47062">MLQPPPVASPARSTPPEKSVYRFKTGSRLILTSGALALLSLGGWAVYAWVTSRGAEPVAVRLLTIERDTVETVINESGTLELGGQQTLLSPLEGAVEQVLVAPGDRIEQGQTLIVLRNPDRQTALLEQELQAAKQAETLARSQMQIDEARAQLSADQEQLTTLQGLANAGAISRERVQQQATEVRRSLAALRDAETAVKTARLELQSLQLQQRRTQQELQDTIIAAPRDGVVLGLSVKDGDGVERRTELLTLGDPRQELVKLQLSTLNATQVRPGQMARVTVIGPDPTVYLGRVVELYPQAIASESGDSQSAQTTVPTTIRLDRPTGTLIPGSSVNVELVLQQRQNAVTLEIEALQRNGANSFVWLMDGNGRAQQQPVELGLEGLTEVEVTRGLRPGDRVIVPPPDVLLTPGMPVVPANSLDTSGGNAEPESTEDEP</sequence>
<evidence type="ECO:0000259" key="5">
    <source>
        <dbReference type="Pfam" id="PF25967"/>
    </source>
</evidence>
<organism evidence="6 7">
    <name type="scientific">Thermoleptolyngbya sichuanensis A183</name>
    <dbReference type="NCBI Taxonomy" id="2737172"/>
    <lineage>
        <taxon>Bacteria</taxon>
        <taxon>Bacillati</taxon>
        <taxon>Cyanobacteriota</taxon>
        <taxon>Cyanophyceae</taxon>
        <taxon>Oculatellales</taxon>
        <taxon>Oculatellaceae</taxon>
        <taxon>Thermoleptolyngbya</taxon>
        <taxon>Thermoleptolyngbya sichuanensis</taxon>
    </lineage>
</organism>
<dbReference type="Proteomes" id="UP000505210">
    <property type="component" value="Chromosome"/>
</dbReference>
<evidence type="ECO:0000256" key="1">
    <source>
        <dbReference type="ARBA" id="ARBA00009477"/>
    </source>
</evidence>
<keyword evidence="4" id="KW-0472">Membrane</keyword>
<dbReference type="NCBIfam" id="TIGR01730">
    <property type="entry name" value="RND_mfp"/>
    <property type="match status" value="1"/>
</dbReference>
<dbReference type="Gene3D" id="2.40.420.20">
    <property type="match status" value="1"/>
</dbReference>
<accession>A0A6M8B8I8</accession>
<feature type="transmembrane region" description="Helical" evidence="4">
    <location>
        <begin position="29"/>
        <end position="50"/>
    </location>
</feature>
<keyword evidence="4" id="KW-1133">Transmembrane helix</keyword>
<dbReference type="InterPro" id="IPR058627">
    <property type="entry name" value="MdtA-like_C"/>
</dbReference>
<comment type="similarity">
    <text evidence="1">Belongs to the membrane fusion protein (MFP) (TC 8.A.1) family.</text>
</comment>
<name>A0A6M8B8I8_9CYAN</name>
<evidence type="ECO:0000313" key="7">
    <source>
        <dbReference type="Proteomes" id="UP000505210"/>
    </source>
</evidence>
<evidence type="ECO:0000256" key="2">
    <source>
        <dbReference type="SAM" id="Coils"/>
    </source>
</evidence>
<dbReference type="KEGG" id="theu:HPC62_17315"/>
<keyword evidence="7" id="KW-1185">Reference proteome</keyword>
<dbReference type="GO" id="GO:1990281">
    <property type="term" value="C:efflux pump complex"/>
    <property type="evidence" value="ECO:0007669"/>
    <property type="project" value="TreeGrafter"/>
</dbReference>
<dbReference type="InterPro" id="IPR006143">
    <property type="entry name" value="RND_pump_MFP"/>
</dbReference>
<evidence type="ECO:0000256" key="3">
    <source>
        <dbReference type="SAM" id="MobiDB-lite"/>
    </source>
</evidence>
<keyword evidence="4" id="KW-0812">Transmembrane</keyword>
<proteinExistence type="inferred from homology"/>
<dbReference type="Gene3D" id="2.40.30.170">
    <property type="match status" value="1"/>
</dbReference>
<dbReference type="PANTHER" id="PTHR30469:SF15">
    <property type="entry name" value="HLYD FAMILY OF SECRETION PROTEINS"/>
    <property type="match status" value="1"/>
</dbReference>
<feature type="region of interest" description="Disordered" evidence="3">
    <location>
        <begin position="417"/>
        <end position="437"/>
    </location>
</feature>
<reference evidence="6 7" key="1">
    <citation type="submission" date="2020-05" db="EMBL/GenBank/DDBJ databases">
        <title>Complete genome sequence of of a novel Thermoleptolyngbya strain isolated from hot springs of Ganzi, Sichuan China.</title>
        <authorList>
            <person name="Tang J."/>
            <person name="Daroch M."/>
            <person name="Li L."/>
            <person name="Waleron K."/>
            <person name="Waleron M."/>
            <person name="Waleron M."/>
        </authorList>
    </citation>
    <scope>NUCLEOTIDE SEQUENCE [LARGE SCALE GENOMIC DNA]</scope>
    <source>
        <strain evidence="6 7">PKUAC-SCTA183</strain>
    </source>
</reference>
<keyword evidence="2" id="KW-0175">Coiled coil</keyword>